<organism evidence="3 4">
    <name type="scientific">Pasteurella testudinis DSM 23072</name>
    <dbReference type="NCBI Taxonomy" id="1122938"/>
    <lineage>
        <taxon>Bacteria</taxon>
        <taxon>Pseudomonadati</taxon>
        <taxon>Pseudomonadota</taxon>
        <taxon>Gammaproteobacteria</taxon>
        <taxon>Pasteurellales</taxon>
        <taxon>Pasteurellaceae</taxon>
        <taxon>Pasteurella</taxon>
    </lineage>
</organism>
<name>A0A1W1V6Q9_9PAST</name>
<evidence type="ECO:0000256" key="1">
    <source>
        <dbReference type="ARBA" id="ARBA00010552"/>
    </source>
</evidence>
<comment type="similarity">
    <text evidence="1">Belongs to the RutC family.</text>
</comment>
<dbReference type="Pfam" id="PF01042">
    <property type="entry name" value="Ribonuc_L-PSP"/>
    <property type="match status" value="1"/>
</dbReference>
<reference evidence="4" key="1">
    <citation type="submission" date="2017-04" db="EMBL/GenBank/DDBJ databases">
        <authorList>
            <person name="Varghese N."/>
            <person name="Submissions S."/>
        </authorList>
    </citation>
    <scope>NUCLEOTIDE SEQUENCE [LARGE SCALE GENOMIC DNA]</scope>
    <source>
        <strain evidence="4">DSM 23072</strain>
    </source>
</reference>
<evidence type="ECO:0000256" key="2">
    <source>
        <dbReference type="SAM" id="SignalP"/>
    </source>
</evidence>
<protein>
    <submittedName>
        <fullName evidence="3">Enamine deaminase RidA, house cleaning of reactive enamine intermediates, YjgF/YER057c/UK114 family</fullName>
    </submittedName>
</protein>
<dbReference type="Proteomes" id="UP000192408">
    <property type="component" value="Unassembled WGS sequence"/>
</dbReference>
<dbReference type="AlphaFoldDB" id="A0A1W1V6Q9"/>
<feature type="chain" id="PRO_5013297654" evidence="2">
    <location>
        <begin position="21"/>
        <end position="156"/>
    </location>
</feature>
<dbReference type="SUPFAM" id="SSF55298">
    <property type="entry name" value="YjgF-like"/>
    <property type="match status" value="1"/>
</dbReference>
<keyword evidence="4" id="KW-1185">Reference proteome</keyword>
<dbReference type="STRING" id="1122938.SAMN05660772_01288"/>
<evidence type="ECO:0000313" key="4">
    <source>
        <dbReference type="Proteomes" id="UP000192408"/>
    </source>
</evidence>
<dbReference type="Gene3D" id="3.30.1330.40">
    <property type="entry name" value="RutC-like"/>
    <property type="match status" value="1"/>
</dbReference>
<dbReference type="GO" id="GO:0005829">
    <property type="term" value="C:cytosol"/>
    <property type="evidence" value="ECO:0007669"/>
    <property type="project" value="TreeGrafter"/>
</dbReference>
<dbReference type="PANTHER" id="PTHR11803">
    <property type="entry name" value="2-IMINOBUTANOATE/2-IMINOPROPANOATE DEAMINASE RIDA"/>
    <property type="match status" value="1"/>
</dbReference>
<keyword evidence="2" id="KW-0732">Signal</keyword>
<dbReference type="RefSeq" id="WP_084257910.1">
    <property type="nucleotide sequence ID" value="NZ_FWWV01000057.1"/>
</dbReference>
<proteinExistence type="inferred from homology"/>
<evidence type="ECO:0000313" key="3">
    <source>
        <dbReference type="EMBL" id="SMB89097.1"/>
    </source>
</evidence>
<dbReference type="GO" id="GO:0019239">
    <property type="term" value="F:deaminase activity"/>
    <property type="evidence" value="ECO:0007669"/>
    <property type="project" value="TreeGrafter"/>
</dbReference>
<dbReference type="CDD" id="cd00448">
    <property type="entry name" value="YjgF_YER057c_UK114_family"/>
    <property type="match status" value="1"/>
</dbReference>
<dbReference type="InterPro" id="IPR035959">
    <property type="entry name" value="RutC-like_sf"/>
</dbReference>
<accession>A0A1W1V6Q9</accession>
<sequence length="156" mass="17012">MTLFKSLCAAALLVPVVSFAQNAEFTNPQSIHKPFGYTHVVSVPANQKMVFISGQLGISQEGKLVGKPGDFKAQAQQAFQNLDTALKAVGAKWEHVVKINMYLTDVKTQLPLLRDVRDSFVNTQNPPASTTVQIPRLVTDGALFEIDATVIMPESK</sequence>
<dbReference type="EMBL" id="FWWV01000057">
    <property type="protein sequence ID" value="SMB89097.1"/>
    <property type="molecule type" value="Genomic_DNA"/>
</dbReference>
<dbReference type="InterPro" id="IPR006175">
    <property type="entry name" value="YjgF/YER057c/UK114"/>
</dbReference>
<feature type="signal peptide" evidence="2">
    <location>
        <begin position="1"/>
        <end position="20"/>
    </location>
</feature>
<dbReference type="PANTHER" id="PTHR11803:SF58">
    <property type="entry name" value="PROTEIN HMF1-RELATED"/>
    <property type="match status" value="1"/>
</dbReference>
<gene>
    <name evidence="3" type="ORF">SAMN05660772_01288</name>
</gene>